<accession>A0A7R8V5C8</accession>
<evidence type="ECO:0000256" key="1">
    <source>
        <dbReference type="SAM" id="MobiDB-lite"/>
    </source>
</evidence>
<feature type="region of interest" description="Disordered" evidence="1">
    <location>
        <begin position="1"/>
        <end position="29"/>
    </location>
</feature>
<organism evidence="2 3">
    <name type="scientific">Hermetia illucens</name>
    <name type="common">Black soldier fly</name>
    <dbReference type="NCBI Taxonomy" id="343691"/>
    <lineage>
        <taxon>Eukaryota</taxon>
        <taxon>Metazoa</taxon>
        <taxon>Ecdysozoa</taxon>
        <taxon>Arthropoda</taxon>
        <taxon>Hexapoda</taxon>
        <taxon>Insecta</taxon>
        <taxon>Pterygota</taxon>
        <taxon>Neoptera</taxon>
        <taxon>Endopterygota</taxon>
        <taxon>Diptera</taxon>
        <taxon>Brachycera</taxon>
        <taxon>Stratiomyomorpha</taxon>
        <taxon>Stratiomyidae</taxon>
        <taxon>Hermetiinae</taxon>
        <taxon>Hermetia</taxon>
    </lineage>
</organism>
<dbReference type="EMBL" id="LR899014">
    <property type="protein sequence ID" value="CAD7093161.1"/>
    <property type="molecule type" value="Genomic_DNA"/>
</dbReference>
<dbReference type="OrthoDB" id="6611808at2759"/>
<proteinExistence type="predicted"/>
<dbReference type="Proteomes" id="UP000594454">
    <property type="component" value="Chromosome 6"/>
</dbReference>
<feature type="region of interest" description="Disordered" evidence="1">
    <location>
        <begin position="191"/>
        <end position="221"/>
    </location>
</feature>
<sequence length="319" mass="34878">MEYMQPFSPQFEQQPHEENQSSGGHSLRRSRSIELRAGKLYPTCDCIKRNGLQSDCRRTECQGKSCCMRKSGPTCSPASFAQRLANHNMGRAKRSGVTREVKVQRLGETKREDTNQNEIPLTNSPNVQEFEIKDLDPKMMNQFFPNGYPQGSFPQYNGTPMMGSMQGFDQGYGGFPMGQPIAPGQILNSQPQVTSSMPVGQSNTMEATSNSPSIMNSPPTASGLPQQFGKMPAPIAAFEPMPSIQQLPVTGFPTMPSGQQFGIPGQSFTPYNGAMNSYNPYSPNLQSYLPCGVGVVLKLSILSEAQRSRTLSVLSVVSL</sequence>
<evidence type="ECO:0000313" key="2">
    <source>
        <dbReference type="EMBL" id="CAD7093161.1"/>
    </source>
</evidence>
<dbReference type="AlphaFoldDB" id="A0A7R8V5C8"/>
<gene>
    <name evidence="2" type="ORF">HERILL_LOCUS15463</name>
</gene>
<dbReference type="InParanoid" id="A0A7R8V5C8"/>
<keyword evidence="3" id="KW-1185">Reference proteome</keyword>
<protein>
    <submittedName>
        <fullName evidence="2">Uncharacterized protein</fullName>
    </submittedName>
</protein>
<evidence type="ECO:0000313" key="3">
    <source>
        <dbReference type="Proteomes" id="UP000594454"/>
    </source>
</evidence>
<reference evidence="2 3" key="1">
    <citation type="submission" date="2020-11" db="EMBL/GenBank/DDBJ databases">
        <authorList>
            <person name="Wallbank WR R."/>
            <person name="Pardo Diaz C."/>
            <person name="Kozak K."/>
            <person name="Martin S."/>
            <person name="Jiggins C."/>
            <person name="Moest M."/>
            <person name="Warren A I."/>
            <person name="Generalovic N T."/>
            <person name="Byers J.R.P. K."/>
            <person name="Montejo-Kovacevich G."/>
            <person name="Yen C E."/>
        </authorList>
    </citation>
    <scope>NUCLEOTIDE SEQUENCE [LARGE SCALE GENOMIC DNA]</scope>
</reference>
<name>A0A7R8V5C8_HERIL</name>